<comment type="caution">
    <text evidence="4">The sequence shown here is derived from an EMBL/GenBank/DDBJ whole genome shotgun (WGS) entry which is preliminary data.</text>
</comment>
<feature type="domain" description="DUF7791" evidence="3">
    <location>
        <begin position="533"/>
        <end position="681"/>
    </location>
</feature>
<keyword evidence="5" id="KW-1185">Reference proteome</keyword>
<dbReference type="InterPro" id="IPR056884">
    <property type="entry name" value="NPHP3-like_N"/>
</dbReference>
<dbReference type="InterPro" id="IPR027417">
    <property type="entry name" value="P-loop_NTPase"/>
</dbReference>
<proteinExistence type="predicted"/>
<feature type="domain" description="Nephrocystin 3-like N-terminal" evidence="2">
    <location>
        <begin position="235"/>
        <end position="411"/>
    </location>
</feature>
<accession>A0A9P8UBB8</accession>
<dbReference type="SUPFAM" id="SSF52540">
    <property type="entry name" value="P-loop containing nucleoside triphosphate hydrolases"/>
    <property type="match status" value="1"/>
</dbReference>
<dbReference type="Gene3D" id="3.40.50.300">
    <property type="entry name" value="P-loop containing nucleotide triphosphate hydrolases"/>
    <property type="match status" value="1"/>
</dbReference>
<dbReference type="InterPro" id="IPR056693">
    <property type="entry name" value="DUF7791"/>
</dbReference>
<sequence>MMDVDIALLGESTYVPDFLESATRLYECVSHAGNSAQPHEGGTSANYLAANESLSRFVDEFSALISHLRVLPDNGLGRDCWKISQDVLIRLNKRPDDNDHDGASQCPDFSHGIQWTSQDSEAFAARITELCNRYKTANPDAIVDSHIETVLRLKQFNERQMQARHGMSDVVDQGKAPSQMTASADLLADFILESLSYKSMKNREEEVADAHGNTFAWIFKNKPDGNGNTNGGLGDQFTRWLRSDELGNIYWVTGKPGAGKSTLMRYIAEHPSTDLLLKAWAGKRQLAKAVFYFWTSGSEEQKSQSGLLRYLLYQLLSNDHSLIPTTFPELWQKLSQMSTKERIRFSVDWNAAELMKSLQQLVEYALKSTKICLFVDGLDEFDGDHQAIIQFFRNLSGNDTNGRLKLCLSSRPWPVFEKAFQYSVPNLKLEELTFYDMTRYVEDNLANDGKFKDAMAKDQPAANTLVSGIVKKAEGVFLWIRLVVRKVLELFGEDSDISSATRYSLELPSDLDEIFSQFIFQNRSPEQLERSLHVFQLVHAREVVARFIKDESSYSLSIWEFVFALQTLENGIERNDTFREVPDEEILQLCESALASILSDSSGLLEVYHKHDRINRFNSAHRRGHNNSRHSARQLAESRVTYLHRTVRDYLVGPKAVLLKSSSDAHLPHLQLLSSYVQRLRNSLEPLEKHRRLDELYPDIAMALTHARHMEGQIKNYPPEVQLLLIDQLDEGVSWYWQTRRGDPYDHWARSCFGSYEQRKGNKIIFREPFLALCTKFGLSGYVIGKLDAIAGRDKTADDGDESLSSVVEEAPLLTYALEFLTSRQKTIMPLSDASFVSALLQSPHLDHPEVGKIIGTPNMVFNSPLRKKKAVTPWIMVLSHLRDAKRRGWIEPFDIDQENGTKRWTGIIKLLVKEGHADLDAFLEWNGFDKECYARDVLVGPEHLGAVDDWWIHEFKKLIE</sequence>
<dbReference type="RefSeq" id="XP_045951234.1">
    <property type="nucleotide sequence ID" value="XM_046109362.1"/>
</dbReference>
<evidence type="ECO:0008006" key="6">
    <source>
        <dbReference type="Google" id="ProtNLM"/>
    </source>
</evidence>
<gene>
    <name evidence="4" type="ORF">BKA67DRAFT_696969</name>
</gene>
<dbReference type="OrthoDB" id="443402at2759"/>
<protein>
    <recommendedName>
        <fullName evidence="6">NACHT domain-containing protein</fullName>
    </recommendedName>
</protein>
<organism evidence="4 5">
    <name type="scientific">Truncatella angustata</name>
    <dbReference type="NCBI Taxonomy" id="152316"/>
    <lineage>
        <taxon>Eukaryota</taxon>
        <taxon>Fungi</taxon>
        <taxon>Dikarya</taxon>
        <taxon>Ascomycota</taxon>
        <taxon>Pezizomycotina</taxon>
        <taxon>Sordariomycetes</taxon>
        <taxon>Xylariomycetidae</taxon>
        <taxon>Amphisphaeriales</taxon>
        <taxon>Sporocadaceae</taxon>
        <taxon>Truncatella</taxon>
    </lineage>
</organism>
<dbReference type="GeneID" id="70138253"/>
<evidence type="ECO:0000259" key="3">
    <source>
        <dbReference type="Pfam" id="PF25053"/>
    </source>
</evidence>
<evidence type="ECO:0000313" key="4">
    <source>
        <dbReference type="EMBL" id="KAH6643304.1"/>
    </source>
</evidence>
<evidence type="ECO:0000313" key="5">
    <source>
        <dbReference type="Proteomes" id="UP000758603"/>
    </source>
</evidence>
<dbReference type="Pfam" id="PF24883">
    <property type="entry name" value="NPHP3_N"/>
    <property type="match status" value="1"/>
</dbReference>
<evidence type="ECO:0000256" key="1">
    <source>
        <dbReference type="ARBA" id="ARBA00022737"/>
    </source>
</evidence>
<dbReference type="Proteomes" id="UP000758603">
    <property type="component" value="Unassembled WGS sequence"/>
</dbReference>
<dbReference type="AlphaFoldDB" id="A0A9P8UBB8"/>
<evidence type="ECO:0000259" key="2">
    <source>
        <dbReference type="Pfam" id="PF24883"/>
    </source>
</evidence>
<name>A0A9P8UBB8_9PEZI</name>
<dbReference type="PANTHER" id="PTHR10039:SF5">
    <property type="entry name" value="NACHT DOMAIN-CONTAINING PROTEIN"/>
    <property type="match status" value="1"/>
</dbReference>
<reference evidence="4" key="1">
    <citation type="journal article" date="2021" name="Nat. Commun.">
        <title>Genetic determinants of endophytism in the Arabidopsis root mycobiome.</title>
        <authorList>
            <person name="Mesny F."/>
            <person name="Miyauchi S."/>
            <person name="Thiergart T."/>
            <person name="Pickel B."/>
            <person name="Atanasova L."/>
            <person name="Karlsson M."/>
            <person name="Huettel B."/>
            <person name="Barry K.W."/>
            <person name="Haridas S."/>
            <person name="Chen C."/>
            <person name="Bauer D."/>
            <person name="Andreopoulos W."/>
            <person name="Pangilinan J."/>
            <person name="LaButti K."/>
            <person name="Riley R."/>
            <person name="Lipzen A."/>
            <person name="Clum A."/>
            <person name="Drula E."/>
            <person name="Henrissat B."/>
            <person name="Kohler A."/>
            <person name="Grigoriev I.V."/>
            <person name="Martin F.M."/>
            <person name="Hacquard S."/>
        </authorList>
    </citation>
    <scope>NUCLEOTIDE SEQUENCE</scope>
    <source>
        <strain evidence="4">MPI-SDFR-AT-0073</strain>
    </source>
</reference>
<dbReference type="PANTHER" id="PTHR10039">
    <property type="entry name" value="AMELOGENIN"/>
    <property type="match status" value="1"/>
</dbReference>
<keyword evidence="1" id="KW-0677">Repeat</keyword>
<dbReference type="Pfam" id="PF25053">
    <property type="entry name" value="DUF7791"/>
    <property type="match status" value="1"/>
</dbReference>
<dbReference type="EMBL" id="JAGPXC010000013">
    <property type="protein sequence ID" value="KAH6643304.1"/>
    <property type="molecule type" value="Genomic_DNA"/>
</dbReference>